<feature type="domain" description="SOSEKI DIX-like" evidence="9">
    <location>
        <begin position="17"/>
        <end position="103"/>
    </location>
</feature>
<dbReference type="GO" id="GO:0051258">
    <property type="term" value="P:protein polymerization"/>
    <property type="evidence" value="ECO:0007669"/>
    <property type="project" value="UniProtKB-ARBA"/>
</dbReference>
<dbReference type="AlphaFoldDB" id="A0A7N0ZWK5"/>
<evidence type="ECO:0000256" key="2">
    <source>
        <dbReference type="ARBA" id="ARBA00022473"/>
    </source>
</evidence>
<comment type="subcellular location">
    <subcellularLocation>
        <location evidence="1">Cell membrane</location>
        <topology evidence="1">Peripheral membrane protein</topology>
        <orientation evidence="1">Cytoplasmic side</orientation>
    </subcellularLocation>
</comment>
<evidence type="ECO:0000256" key="5">
    <source>
        <dbReference type="ARBA" id="ARBA00023136"/>
    </source>
</evidence>
<name>A0A7N0ZWK5_KALFE</name>
<keyword evidence="2" id="KW-0217">Developmental protein</keyword>
<dbReference type="GO" id="GO:0005886">
    <property type="term" value="C:plasma membrane"/>
    <property type="evidence" value="ECO:0007669"/>
    <property type="project" value="UniProtKB-SubCell"/>
</dbReference>
<evidence type="ECO:0000313" key="10">
    <source>
        <dbReference type="EnsemblPlants" id="Kaladp0042s0165.1.v1.1"/>
    </source>
</evidence>
<keyword evidence="6" id="KW-0131">Cell cycle</keyword>
<proteinExistence type="inferred from homology"/>
<reference evidence="10" key="1">
    <citation type="submission" date="2021-01" db="UniProtKB">
        <authorList>
            <consortium name="EnsemblPlants"/>
        </authorList>
    </citation>
    <scope>IDENTIFICATION</scope>
</reference>
<dbReference type="Gramene" id="Kaladp0042s0165.5.v1.1">
    <property type="protein sequence ID" value="Kaladp0042s0165.5.v1.1"/>
    <property type="gene ID" value="Kaladp0042s0165.v1.1"/>
</dbReference>
<keyword evidence="3" id="KW-1003">Cell membrane</keyword>
<dbReference type="Gramene" id="Kaladp0042s0165.1.v1.1">
    <property type="protein sequence ID" value="Kaladp0042s0165.1.v1.1"/>
    <property type="gene ID" value="Kaladp0042s0165.v1.1"/>
</dbReference>
<dbReference type="EnsemblPlants" id="Kaladp0042s0165.5.v1.1">
    <property type="protein sequence ID" value="Kaladp0042s0165.5.v1.1"/>
    <property type="gene ID" value="Kaladp0042s0165.v1.1"/>
</dbReference>
<evidence type="ECO:0000256" key="7">
    <source>
        <dbReference type="ARBA" id="ARBA00024211"/>
    </source>
</evidence>
<evidence type="ECO:0000259" key="9">
    <source>
        <dbReference type="Pfam" id="PF06136"/>
    </source>
</evidence>
<keyword evidence="4" id="KW-0132">Cell division</keyword>
<dbReference type="GO" id="GO:0051301">
    <property type="term" value="P:cell division"/>
    <property type="evidence" value="ECO:0007669"/>
    <property type="project" value="UniProtKB-KW"/>
</dbReference>
<evidence type="ECO:0000256" key="8">
    <source>
        <dbReference type="SAM" id="MobiDB-lite"/>
    </source>
</evidence>
<dbReference type="InterPro" id="IPR048351">
    <property type="entry name" value="SOK_DIX"/>
</dbReference>
<evidence type="ECO:0000313" key="11">
    <source>
        <dbReference type="Proteomes" id="UP000594263"/>
    </source>
</evidence>
<accession>A0A7N0ZWK5</accession>
<feature type="region of interest" description="Disordered" evidence="8">
    <location>
        <begin position="283"/>
        <end position="322"/>
    </location>
</feature>
<evidence type="ECO:0000256" key="4">
    <source>
        <dbReference type="ARBA" id="ARBA00022618"/>
    </source>
</evidence>
<evidence type="ECO:0000256" key="1">
    <source>
        <dbReference type="ARBA" id="ARBA00004413"/>
    </source>
</evidence>
<feature type="compositionally biased region" description="Polar residues" evidence="8">
    <location>
        <begin position="299"/>
        <end position="316"/>
    </location>
</feature>
<organism evidence="10 11">
    <name type="scientific">Kalanchoe fedtschenkoi</name>
    <name type="common">Lavender scallops</name>
    <name type="synonym">South American air plant</name>
    <dbReference type="NCBI Taxonomy" id="63787"/>
    <lineage>
        <taxon>Eukaryota</taxon>
        <taxon>Viridiplantae</taxon>
        <taxon>Streptophyta</taxon>
        <taxon>Embryophyta</taxon>
        <taxon>Tracheophyta</taxon>
        <taxon>Spermatophyta</taxon>
        <taxon>Magnoliopsida</taxon>
        <taxon>eudicotyledons</taxon>
        <taxon>Gunneridae</taxon>
        <taxon>Pentapetalae</taxon>
        <taxon>Saxifragales</taxon>
        <taxon>Crassulaceae</taxon>
        <taxon>Kalanchoe</taxon>
    </lineage>
</organism>
<evidence type="ECO:0000256" key="3">
    <source>
        <dbReference type="ARBA" id="ARBA00022475"/>
    </source>
</evidence>
<sequence>MEMKGGDGGGGEVRRLHIIYFLSRMGQVEHPHLIRVHHLTANGVYLRDIKIWLSEVRGKDVADSFAWSYKRRYKAGYVWQDLRDDDLITPISDNEFVLKGSEIPSSDAIVKGLYTHDENKKQDQVSSCQICDQRCRPKQSQSLLIYTSASSSEIIEDSIHFGSESSTSMEFSAKQDEKTVHLVVKRARDVTDKTDAVESCDGDSCHTSLLSKQRTGAAVNSSSLVKVSQYMPHSPRQAHGSGSSGRCNSQIMASSILRNLITCGAVDIKDSVTVLRDTRIKKSSPSNAGSEICKGDNFGGSTRSRTSEAPRNQQTAGYVRRNSTDAVTELKVSNKMPNLMQN</sequence>
<dbReference type="PANTHER" id="PTHR31083:SF5">
    <property type="entry name" value="PROTEIN SOSEKI 1"/>
    <property type="match status" value="1"/>
</dbReference>
<dbReference type="EnsemblPlants" id="Kaladp0042s0165.1.v1.1">
    <property type="protein sequence ID" value="Kaladp0042s0165.1.v1.1"/>
    <property type="gene ID" value="Kaladp0042s0165.v1.1"/>
</dbReference>
<protein>
    <recommendedName>
        <fullName evidence="9">SOSEKI DIX-like domain-containing protein</fullName>
    </recommendedName>
</protein>
<dbReference type="InterPro" id="IPR010369">
    <property type="entry name" value="SOK"/>
</dbReference>
<dbReference type="PANTHER" id="PTHR31083">
    <property type="entry name" value="UPSTREAM OF FLC PROTEIN (DUF966)"/>
    <property type="match status" value="1"/>
</dbReference>
<dbReference type="Pfam" id="PF06136">
    <property type="entry name" value="SOK"/>
    <property type="match status" value="1"/>
</dbReference>
<evidence type="ECO:0000256" key="6">
    <source>
        <dbReference type="ARBA" id="ARBA00023306"/>
    </source>
</evidence>
<dbReference type="Proteomes" id="UP000594263">
    <property type="component" value="Unplaced"/>
</dbReference>
<comment type="similarity">
    <text evidence="7">Belongs to the SOSEKI family.</text>
</comment>
<keyword evidence="11" id="KW-1185">Reference proteome</keyword>
<keyword evidence="5" id="KW-0472">Membrane</keyword>